<dbReference type="AlphaFoldDB" id="A0A544TI89"/>
<keyword evidence="2" id="KW-0378">Hydrolase</keyword>
<name>A0A544TI89_9BACI</name>
<evidence type="ECO:0000313" key="3">
    <source>
        <dbReference type="Proteomes" id="UP000317316"/>
    </source>
</evidence>
<dbReference type="SUPFAM" id="SSF55811">
    <property type="entry name" value="Nudix"/>
    <property type="match status" value="1"/>
</dbReference>
<protein>
    <submittedName>
        <fullName evidence="2">NUDIX hydrolase</fullName>
    </submittedName>
</protein>
<dbReference type="GO" id="GO:0016787">
    <property type="term" value="F:hydrolase activity"/>
    <property type="evidence" value="ECO:0007669"/>
    <property type="project" value="UniProtKB-KW"/>
</dbReference>
<dbReference type="RefSeq" id="WP_142537414.1">
    <property type="nucleotide sequence ID" value="NZ_BMIE01000002.1"/>
</dbReference>
<feature type="domain" description="Nudix hydrolase" evidence="1">
    <location>
        <begin position="1"/>
        <end position="147"/>
    </location>
</feature>
<evidence type="ECO:0000259" key="1">
    <source>
        <dbReference type="PROSITE" id="PS51462"/>
    </source>
</evidence>
<sequence length="153" mass="17654">MLRRAVGAIVFQGNKFLIVHKTNINTLEGKQSVKGEWDFIKGGVEENDQELYDALLRELHEETGSMEYKVIKELPEKICFEFPNELKVQLGYAKQETTMFLVEFLGNIDSLSPKDDEISNIKLVKKANVLDILTHQDTKGFFRRLFNSDEKVE</sequence>
<dbReference type="Gene3D" id="3.90.79.10">
    <property type="entry name" value="Nucleoside Triphosphate Pyrophosphohydrolase"/>
    <property type="match status" value="1"/>
</dbReference>
<dbReference type="Pfam" id="PF00293">
    <property type="entry name" value="NUDIX"/>
    <property type="match status" value="1"/>
</dbReference>
<dbReference type="InterPro" id="IPR015797">
    <property type="entry name" value="NUDIX_hydrolase-like_dom_sf"/>
</dbReference>
<dbReference type="EMBL" id="VDGH01000001">
    <property type="protein sequence ID" value="TQR17176.1"/>
    <property type="molecule type" value="Genomic_DNA"/>
</dbReference>
<organism evidence="2 3">
    <name type="scientific">Psychrobacillus lasiicapitis</name>
    <dbReference type="NCBI Taxonomy" id="1636719"/>
    <lineage>
        <taxon>Bacteria</taxon>
        <taxon>Bacillati</taxon>
        <taxon>Bacillota</taxon>
        <taxon>Bacilli</taxon>
        <taxon>Bacillales</taxon>
        <taxon>Bacillaceae</taxon>
        <taxon>Psychrobacillus</taxon>
    </lineage>
</organism>
<keyword evidence="3" id="KW-1185">Reference proteome</keyword>
<evidence type="ECO:0000313" key="2">
    <source>
        <dbReference type="EMBL" id="TQR17176.1"/>
    </source>
</evidence>
<dbReference type="PROSITE" id="PS51462">
    <property type="entry name" value="NUDIX"/>
    <property type="match status" value="1"/>
</dbReference>
<dbReference type="OrthoDB" id="9816289at2"/>
<reference evidence="2 3" key="1">
    <citation type="submission" date="2019-05" db="EMBL/GenBank/DDBJ databases">
        <title>Psychrobacillus vulpis sp. nov., a new species isolated from feces of a red fox that inhabits in The Tablas de Daimiel Natural Park, Albacete, Spain.</title>
        <authorList>
            <person name="Rodriguez M."/>
            <person name="Reina J.C."/>
            <person name="Bejar V."/>
            <person name="Llamas I."/>
        </authorList>
    </citation>
    <scope>NUCLEOTIDE SEQUENCE [LARGE SCALE GENOMIC DNA]</scope>
    <source>
        <strain evidence="2 3">NEAU-3TGS17</strain>
    </source>
</reference>
<accession>A0A544TI89</accession>
<gene>
    <name evidence="2" type="ORF">FG382_02875</name>
</gene>
<comment type="caution">
    <text evidence="2">The sequence shown here is derived from an EMBL/GenBank/DDBJ whole genome shotgun (WGS) entry which is preliminary data.</text>
</comment>
<proteinExistence type="predicted"/>
<dbReference type="Proteomes" id="UP000317316">
    <property type="component" value="Unassembled WGS sequence"/>
</dbReference>
<dbReference type="InterPro" id="IPR000086">
    <property type="entry name" value="NUDIX_hydrolase_dom"/>
</dbReference>